<keyword evidence="5" id="KW-0812">Transmembrane</keyword>
<evidence type="ECO:0000259" key="6">
    <source>
        <dbReference type="PROSITE" id="PS51925"/>
    </source>
</evidence>
<name>A0A5F9C7Z0_RABIT</name>
<evidence type="ECO:0000256" key="4">
    <source>
        <dbReference type="SAM" id="MobiDB-lite"/>
    </source>
</evidence>
<keyword evidence="5" id="KW-1133">Transmembrane helix</keyword>
<dbReference type="AlphaFoldDB" id="A0A5F9C7Z0"/>
<dbReference type="Proteomes" id="UP000001811">
    <property type="component" value="Unplaced"/>
</dbReference>
<dbReference type="SMR" id="A0A5F9C7Z0"/>
<dbReference type="InterPro" id="IPR036885">
    <property type="entry name" value="SWIB_MDM2_dom_sf"/>
</dbReference>
<keyword evidence="3" id="KW-0862">Zinc</keyword>
<organism evidence="7 8">
    <name type="scientific">Oryctolagus cuniculus</name>
    <name type="common">Rabbit</name>
    <dbReference type="NCBI Taxonomy" id="9986"/>
    <lineage>
        <taxon>Eukaryota</taxon>
        <taxon>Metazoa</taxon>
        <taxon>Chordata</taxon>
        <taxon>Craniata</taxon>
        <taxon>Vertebrata</taxon>
        <taxon>Euteleostomi</taxon>
        <taxon>Mammalia</taxon>
        <taxon>Eutheria</taxon>
        <taxon>Euarchontoglires</taxon>
        <taxon>Glires</taxon>
        <taxon>Lagomorpha</taxon>
        <taxon>Leporidae</taxon>
        <taxon>Oryctolagus</taxon>
    </lineage>
</organism>
<dbReference type="Ensembl" id="ENSOCUT00000061606.1">
    <property type="protein sequence ID" value="ENSOCUP00000029165.1"/>
    <property type="gene ID" value="ENSOCUG00000035910.1"/>
</dbReference>
<accession>A0A5F9C7Z0</accession>
<keyword evidence="2" id="KW-0863">Zinc-finger</keyword>
<dbReference type="PANTHER" id="PTHR46858:SF12">
    <property type="entry name" value="PROTEIN MDM4"/>
    <property type="match status" value="1"/>
</dbReference>
<reference evidence="7" key="2">
    <citation type="submission" date="2025-08" db="UniProtKB">
        <authorList>
            <consortium name="Ensembl"/>
        </authorList>
    </citation>
    <scope>IDENTIFICATION</scope>
    <source>
        <strain evidence="7">Thorbecke</strain>
    </source>
</reference>
<feature type="transmembrane region" description="Helical" evidence="5">
    <location>
        <begin position="172"/>
        <end position="190"/>
    </location>
</feature>
<dbReference type="GO" id="GO:0043066">
    <property type="term" value="P:negative regulation of apoptotic process"/>
    <property type="evidence" value="ECO:0007669"/>
    <property type="project" value="TreeGrafter"/>
</dbReference>
<keyword evidence="1" id="KW-0479">Metal-binding</keyword>
<keyword evidence="5" id="KW-0472">Membrane</keyword>
<proteinExistence type="predicted"/>
<evidence type="ECO:0000256" key="5">
    <source>
        <dbReference type="SAM" id="Phobius"/>
    </source>
</evidence>
<dbReference type="SUPFAM" id="SSF47592">
    <property type="entry name" value="SWIB/MDM2 domain"/>
    <property type="match status" value="1"/>
</dbReference>
<dbReference type="GeneTree" id="ENSGT00530000063539"/>
<dbReference type="GO" id="GO:0061630">
    <property type="term" value="F:ubiquitin protein ligase activity"/>
    <property type="evidence" value="ECO:0007669"/>
    <property type="project" value="TreeGrafter"/>
</dbReference>
<reference evidence="7 8" key="1">
    <citation type="journal article" date="2011" name="Nature">
        <title>A high-resolution map of human evolutionary constraint using 29 mammals.</title>
        <authorList>
            <person name="Lindblad-Toh K."/>
            <person name="Garber M."/>
            <person name="Zuk O."/>
            <person name="Lin M.F."/>
            <person name="Parker B.J."/>
            <person name="Washietl S."/>
            <person name="Kheradpour P."/>
            <person name="Ernst J."/>
            <person name="Jordan G."/>
            <person name="Mauceli E."/>
            <person name="Ward L.D."/>
            <person name="Lowe C.B."/>
            <person name="Holloway A.K."/>
            <person name="Clamp M."/>
            <person name="Gnerre S."/>
            <person name="Alfoldi J."/>
            <person name="Beal K."/>
            <person name="Chang J."/>
            <person name="Clawson H."/>
            <person name="Cuff J."/>
            <person name="Di Palma F."/>
            <person name="Fitzgerald S."/>
            <person name="Flicek P."/>
            <person name="Guttman M."/>
            <person name="Hubisz M.J."/>
            <person name="Jaffe D.B."/>
            <person name="Jungreis I."/>
            <person name="Kent W.J."/>
            <person name="Kostka D."/>
            <person name="Lara M."/>
            <person name="Martins A.L."/>
            <person name="Massingham T."/>
            <person name="Moltke I."/>
            <person name="Raney B.J."/>
            <person name="Rasmussen M.D."/>
            <person name="Robinson J."/>
            <person name="Stark A."/>
            <person name="Vilella A.J."/>
            <person name="Wen J."/>
            <person name="Xie X."/>
            <person name="Zody M.C."/>
            <person name="Baldwin J."/>
            <person name="Bloom T."/>
            <person name="Chin C.W."/>
            <person name="Heiman D."/>
            <person name="Nicol R."/>
            <person name="Nusbaum C."/>
            <person name="Young S."/>
            <person name="Wilkinson J."/>
            <person name="Worley K.C."/>
            <person name="Kovar C.L."/>
            <person name="Muzny D.M."/>
            <person name="Gibbs R.A."/>
            <person name="Cree A."/>
            <person name="Dihn H.H."/>
            <person name="Fowler G."/>
            <person name="Jhangiani S."/>
            <person name="Joshi V."/>
            <person name="Lee S."/>
            <person name="Lewis L.R."/>
            <person name="Nazareth L.V."/>
            <person name="Okwuonu G."/>
            <person name="Santibanez J."/>
            <person name="Warren W.C."/>
            <person name="Mardis E.R."/>
            <person name="Weinstock G.M."/>
            <person name="Wilson R.K."/>
            <person name="Delehaunty K."/>
            <person name="Dooling D."/>
            <person name="Fronik C."/>
            <person name="Fulton L."/>
            <person name="Fulton B."/>
            <person name="Graves T."/>
            <person name="Minx P."/>
            <person name="Sodergren E."/>
            <person name="Birney E."/>
            <person name="Margulies E.H."/>
            <person name="Herrero J."/>
            <person name="Green E.D."/>
            <person name="Haussler D."/>
            <person name="Siepel A."/>
            <person name="Goldman N."/>
            <person name="Pollard K.S."/>
            <person name="Pedersen J.S."/>
            <person name="Lander E.S."/>
            <person name="Kellis M."/>
        </authorList>
    </citation>
    <scope>NUCLEOTIDE SEQUENCE [LARGE SCALE GENOMIC DNA]</scope>
    <source>
        <strain evidence="8">Thorbecke</strain>
    </source>
</reference>
<dbReference type="Gene3D" id="1.10.245.10">
    <property type="entry name" value="SWIB/MDM2 domain"/>
    <property type="match status" value="1"/>
</dbReference>
<dbReference type="GO" id="GO:0002039">
    <property type="term" value="F:p53 binding"/>
    <property type="evidence" value="ECO:0007669"/>
    <property type="project" value="TreeGrafter"/>
</dbReference>
<evidence type="ECO:0000313" key="7">
    <source>
        <dbReference type="Ensembl" id="ENSOCUP00000029165.1"/>
    </source>
</evidence>
<reference evidence="7" key="3">
    <citation type="submission" date="2025-09" db="UniProtKB">
        <authorList>
            <consortium name="Ensembl"/>
        </authorList>
    </citation>
    <scope>IDENTIFICATION</scope>
    <source>
        <strain evidence="7">Thorbecke</strain>
    </source>
</reference>
<dbReference type="GO" id="GO:0010468">
    <property type="term" value="P:regulation of gene expression"/>
    <property type="evidence" value="ECO:0007669"/>
    <property type="project" value="TreeGrafter"/>
</dbReference>
<protein>
    <recommendedName>
        <fullName evidence="6">DM2 domain-containing protein</fullName>
    </recommendedName>
</protein>
<dbReference type="STRING" id="9986.ENSOCUP00000029165"/>
<evidence type="ECO:0000256" key="2">
    <source>
        <dbReference type="ARBA" id="ARBA00022771"/>
    </source>
</evidence>
<evidence type="ECO:0000256" key="3">
    <source>
        <dbReference type="ARBA" id="ARBA00022833"/>
    </source>
</evidence>
<evidence type="ECO:0000313" key="8">
    <source>
        <dbReference type="Proteomes" id="UP000001811"/>
    </source>
</evidence>
<dbReference type="InterPro" id="IPR003121">
    <property type="entry name" value="SWIB_MDM2_domain"/>
</dbReference>
<dbReference type="InParanoid" id="A0A5F9C7Z0"/>
<feature type="domain" description="DM2" evidence="6">
    <location>
        <begin position="17"/>
        <end position="95"/>
    </location>
</feature>
<keyword evidence="8" id="KW-1185">Reference proteome</keyword>
<dbReference type="PROSITE" id="PS51925">
    <property type="entry name" value="SWIB_MDM2"/>
    <property type="match status" value="1"/>
</dbReference>
<sequence length="260" mass="28223">MTSLSTSAQWSTSECTLLKGDITAKLPLLKILQAAGAQGEIKEVIHYLGQYLMVKQLYDQQKQHMVYCGGDPLGEILGWKDPSPFSNMLRKNLVSLATATTDAAQTLTLTQDHSMDIPSQDQLKQSAEGSSSSSKRAKESNTPIRPTSQHKHRNTKDEDLAGAVDPLPVAPALWVLVLVGVLVLSWLLLFQSSSLRWPGKAVEGGPSAWALYPYGRLGGSSWLLASDWRSTGRSSHLGGEPTEGRPFSLSLSLLTLPVEK</sequence>
<dbReference type="PANTHER" id="PTHR46858">
    <property type="entry name" value="OS05G0521000 PROTEIN"/>
    <property type="match status" value="1"/>
</dbReference>
<feature type="region of interest" description="Disordered" evidence="4">
    <location>
        <begin position="110"/>
        <end position="156"/>
    </location>
</feature>
<dbReference type="GO" id="GO:0016567">
    <property type="term" value="P:protein ubiquitination"/>
    <property type="evidence" value="ECO:0007669"/>
    <property type="project" value="TreeGrafter"/>
</dbReference>
<dbReference type="GO" id="GO:0008270">
    <property type="term" value="F:zinc ion binding"/>
    <property type="evidence" value="ECO:0007669"/>
    <property type="project" value="UniProtKB-KW"/>
</dbReference>
<evidence type="ECO:0000256" key="1">
    <source>
        <dbReference type="ARBA" id="ARBA00022723"/>
    </source>
</evidence>